<dbReference type="Pfam" id="PF07508">
    <property type="entry name" value="Recombinase"/>
    <property type="match status" value="1"/>
</dbReference>
<dbReference type="GO" id="GO:0003677">
    <property type="term" value="F:DNA binding"/>
    <property type="evidence" value="ECO:0007669"/>
    <property type="project" value="UniProtKB-KW"/>
</dbReference>
<dbReference type="InterPro" id="IPR006119">
    <property type="entry name" value="Resolv_N"/>
</dbReference>
<dbReference type="Gene3D" id="3.90.1750.20">
    <property type="entry name" value="Putative Large Serine Recombinase, Chain B, Domain 2"/>
    <property type="match status" value="1"/>
</dbReference>
<dbReference type="AlphaFoldDB" id="A0A2H0N6T0"/>
<dbReference type="Pfam" id="PF00239">
    <property type="entry name" value="Resolvase"/>
    <property type="match status" value="1"/>
</dbReference>
<dbReference type="InterPro" id="IPR011109">
    <property type="entry name" value="DNA_bind_recombinase_dom"/>
</dbReference>
<dbReference type="PROSITE" id="PS51736">
    <property type="entry name" value="RECOMBINASES_3"/>
    <property type="match status" value="1"/>
</dbReference>
<dbReference type="GO" id="GO:0015074">
    <property type="term" value="P:DNA integration"/>
    <property type="evidence" value="ECO:0007669"/>
    <property type="project" value="UniProtKB-KW"/>
</dbReference>
<evidence type="ECO:0000313" key="9">
    <source>
        <dbReference type="Proteomes" id="UP000229893"/>
    </source>
</evidence>
<dbReference type="InterPro" id="IPR036162">
    <property type="entry name" value="Resolvase-like_N_sf"/>
</dbReference>
<dbReference type="EMBL" id="PCWO01000050">
    <property type="protein sequence ID" value="PIR04610.1"/>
    <property type="molecule type" value="Genomic_DNA"/>
</dbReference>
<dbReference type="InterPro" id="IPR006118">
    <property type="entry name" value="Recombinase_CS"/>
</dbReference>
<proteinExistence type="predicted"/>
<feature type="domain" description="Recombinase" evidence="7">
    <location>
        <begin position="164"/>
        <end position="273"/>
    </location>
</feature>
<dbReference type="InterPro" id="IPR025827">
    <property type="entry name" value="Zn_ribbon_recom_dom"/>
</dbReference>
<evidence type="ECO:0000256" key="3">
    <source>
        <dbReference type="ARBA" id="ARBA00023172"/>
    </source>
</evidence>
<evidence type="ECO:0000259" key="6">
    <source>
        <dbReference type="PROSITE" id="PS51736"/>
    </source>
</evidence>
<feature type="active site" description="O-(5'-phospho-DNA)-serine intermediate" evidence="4 5">
    <location>
        <position position="20"/>
    </location>
</feature>
<dbReference type="PROSITE" id="PS51737">
    <property type="entry name" value="RECOMBINASE_DNA_BIND"/>
    <property type="match status" value="1"/>
</dbReference>
<dbReference type="InterPro" id="IPR038109">
    <property type="entry name" value="DNA_bind_recomb_sf"/>
</dbReference>
<keyword evidence="3" id="KW-0233">DNA recombination</keyword>
<dbReference type="SUPFAM" id="SSF53041">
    <property type="entry name" value="Resolvase-like"/>
    <property type="match status" value="1"/>
</dbReference>
<comment type="caution">
    <text evidence="8">The sequence shown here is derived from an EMBL/GenBank/DDBJ whole genome shotgun (WGS) entry which is preliminary data.</text>
</comment>
<evidence type="ECO:0000259" key="7">
    <source>
        <dbReference type="PROSITE" id="PS51737"/>
    </source>
</evidence>
<dbReference type="PANTHER" id="PTHR30461:SF23">
    <property type="entry name" value="DNA RECOMBINASE-RELATED"/>
    <property type="match status" value="1"/>
</dbReference>
<keyword evidence="1" id="KW-0229">DNA integration</keyword>
<dbReference type="Pfam" id="PF13408">
    <property type="entry name" value="Zn_ribbon_recom"/>
    <property type="match status" value="1"/>
</dbReference>
<evidence type="ECO:0000313" key="8">
    <source>
        <dbReference type="EMBL" id="PIR04610.1"/>
    </source>
</evidence>
<feature type="domain" description="Resolvase/invertase-type recombinase catalytic" evidence="6">
    <location>
        <begin position="12"/>
        <end position="157"/>
    </location>
</feature>
<dbReference type="SMART" id="SM00857">
    <property type="entry name" value="Resolvase"/>
    <property type="match status" value="1"/>
</dbReference>
<dbReference type="InterPro" id="IPR050639">
    <property type="entry name" value="SSR_resolvase"/>
</dbReference>
<sequence length="487" mass="55912">MIIIKQNDRMPSYFGYIRVSTVKQGEHGVSLQEQKDAIARYALAKGFEIIRWFEERKTAAKSGRPEFDLMLKELNKSTAKGVIIHKIDRSARNLKDWSNLGELIDSGVDVHFANESLDLHSRGGRLSADIQAVVAADYIRNLKEETKKGFYGLIKQGLYPLPAPLGYVDCGKGKPKELDPERAPLVKKAFLLYASGQFSLDTLTAEMYQKGLRNRNGRPVSRSGLAKMFKNPFYIGLIRIHTSNELFSGIHPPLISKTLLDRVNDVLQGKQVKKIVQHEFVFRKLFSCRQCNRLMTGEKQKGFVYYRCHTHGCKTSIREDNINQVVQDKLRRIIFNHELRHVLYKALQKFRETWFEERNNNIAQMELQLSHVLTRLNRLTDAYLDGTIDTTLYKEKKESLLIERKATEEKLALIKSENMNIPDRIQKYFELAESLYLSYKSANLDEKQELLKMVSSNCGVEGKNVVFMLNFPYSELEKMASVSSGGP</sequence>
<dbReference type="CDD" id="cd00338">
    <property type="entry name" value="Ser_Recombinase"/>
    <property type="match status" value="1"/>
</dbReference>
<dbReference type="PANTHER" id="PTHR30461">
    <property type="entry name" value="DNA-INVERTASE FROM LAMBDOID PROPHAGE"/>
    <property type="match status" value="1"/>
</dbReference>
<evidence type="ECO:0000256" key="4">
    <source>
        <dbReference type="PIRSR" id="PIRSR606118-50"/>
    </source>
</evidence>
<protein>
    <submittedName>
        <fullName evidence="8">Resolvase</fullName>
    </submittedName>
</protein>
<name>A0A2H0N6T0_9BACT</name>
<evidence type="ECO:0000256" key="2">
    <source>
        <dbReference type="ARBA" id="ARBA00023125"/>
    </source>
</evidence>
<accession>A0A2H0N6T0</accession>
<reference evidence="8 9" key="1">
    <citation type="submission" date="2017-09" db="EMBL/GenBank/DDBJ databases">
        <title>Depth-based differentiation of microbial function through sediment-hosted aquifers and enrichment of novel symbionts in the deep terrestrial subsurface.</title>
        <authorList>
            <person name="Probst A.J."/>
            <person name="Ladd B."/>
            <person name="Jarett J.K."/>
            <person name="Geller-Mcgrath D.E."/>
            <person name="Sieber C.M."/>
            <person name="Emerson J.B."/>
            <person name="Anantharaman K."/>
            <person name="Thomas B.C."/>
            <person name="Malmstrom R."/>
            <person name="Stieglmeier M."/>
            <person name="Klingl A."/>
            <person name="Woyke T."/>
            <person name="Ryan C.M."/>
            <person name="Banfield J.F."/>
        </authorList>
    </citation>
    <scope>NUCLEOTIDE SEQUENCE [LARGE SCALE GENOMIC DNA]</scope>
    <source>
        <strain evidence="8">CG11_big_fil_rev_8_21_14_0_20_35_14</strain>
    </source>
</reference>
<evidence type="ECO:0000256" key="5">
    <source>
        <dbReference type="PROSITE-ProRule" id="PRU10137"/>
    </source>
</evidence>
<dbReference type="PROSITE" id="PS00397">
    <property type="entry name" value="RECOMBINASES_1"/>
    <property type="match status" value="1"/>
</dbReference>
<dbReference type="Proteomes" id="UP000229893">
    <property type="component" value="Unassembled WGS sequence"/>
</dbReference>
<keyword evidence="2" id="KW-0238">DNA-binding</keyword>
<dbReference type="Gene3D" id="3.40.50.1390">
    <property type="entry name" value="Resolvase, N-terminal catalytic domain"/>
    <property type="match status" value="1"/>
</dbReference>
<organism evidence="8 9">
    <name type="scientific">Candidatus Liptonbacteria bacterium CG11_big_fil_rev_8_21_14_0_20_35_14</name>
    <dbReference type="NCBI Taxonomy" id="1974634"/>
    <lineage>
        <taxon>Bacteria</taxon>
        <taxon>Candidatus Liptoniibacteriota</taxon>
    </lineage>
</organism>
<evidence type="ECO:0000256" key="1">
    <source>
        <dbReference type="ARBA" id="ARBA00022908"/>
    </source>
</evidence>
<gene>
    <name evidence="8" type="ORF">COV57_03430</name>
</gene>
<dbReference type="GO" id="GO:0000150">
    <property type="term" value="F:DNA strand exchange activity"/>
    <property type="evidence" value="ECO:0007669"/>
    <property type="project" value="InterPro"/>
</dbReference>